<proteinExistence type="predicted"/>
<gene>
    <name evidence="3" type="ORF">ACFR9S_02760</name>
</gene>
<name>A0ABD6B2W4_9EURY</name>
<dbReference type="PANTHER" id="PTHR45947">
    <property type="entry name" value="SULFOQUINOVOSYL TRANSFERASE SQD2"/>
    <property type="match status" value="1"/>
</dbReference>
<keyword evidence="4" id="KW-1185">Reference proteome</keyword>
<evidence type="ECO:0000259" key="1">
    <source>
        <dbReference type="Pfam" id="PF00534"/>
    </source>
</evidence>
<dbReference type="InterPro" id="IPR001296">
    <property type="entry name" value="Glyco_trans_1"/>
</dbReference>
<protein>
    <submittedName>
        <fullName evidence="3">Glycosyltransferase family 4 protein</fullName>
        <ecNumber evidence="3">2.4.-.-</ecNumber>
    </submittedName>
</protein>
<keyword evidence="3" id="KW-0328">Glycosyltransferase</keyword>
<organism evidence="3 4">
    <name type="scientific">Halolamina salina</name>
    <dbReference type="NCBI Taxonomy" id="1220023"/>
    <lineage>
        <taxon>Archaea</taxon>
        <taxon>Methanobacteriati</taxon>
        <taxon>Methanobacteriota</taxon>
        <taxon>Stenosarchaea group</taxon>
        <taxon>Halobacteria</taxon>
        <taxon>Halobacteriales</taxon>
        <taxon>Haloferacaceae</taxon>
    </lineage>
</organism>
<dbReference type="RefSeq" id="WP_379730565.1">
    <property type="nucleotide sequence ID" value="NZ_JBHSWZ010000008.1"/>
</dbReference>
<dbReference type="Gene3D" id="3.40.50.2000">
    <property type="entry name" value="Glycogen Phosphorylase B"/>
    <property type="match status" value="2"/>
</dbReference>
<dbReference type="Pfam" id="PF00534">
    <property type="entry name" value="Glycos_transf_1"/>
    <property type="match status" value="1"/>
</dbReference>
<feature type="domain" description="Glycosyltransferase subfamily 4-like N-terminal" evidence="2">
    <location>
        <begin position="15"/>
        <end position="175"/>
    </location>
</feature>
<dbReference type="InterPro" id="IPR050194">
    <property type="entry name" value="Glycosyltransferase_grp1"/>
</dbReference>
<dbReference type="Pfam" id="PF13439">
    <property type="entry name" value="Glyco_transf_4"/>
    <property type="match status" value="1"/>
</dbReference>
<sequence length="355" mass="39542">MKILQVTPRYPPRTGGVETHVKEISERLVERDHEVVVHTADLGQDVEGWELRNGVEVHRHPGFSPGSAFHIAPEIVSAVRRSNADVVHAHNYHSLPVFFAALGVTDERFVVTTHYHGESASGFRDRLLSVYEPFGKWAVRQADEVIAVSEWERDRLQEDFGVDATVIPNGVEVERFASTEPEVHDRPYLLTVGRLEEYKGVQHVIRAMPELEEYDLLVAGSGSYRRELERIASEVGVDDRVEFLGYVDDDRLPGLYAGADVYVTLSEFEAYGMTVAEALAAGTPCVVRESGALVNWSEIGECLSVSTTDRDTVADAVRRISGATSDRSRVSGWDEVTEQVETQYSRALTRSLGRT</sequence>
<dbReference type="EC" id="2.4.-.-" evidence="3"/>
<accession>A0ABD6B2W4</accession>
<dbReference type="EMBL" id="JBHUDH010000022">
    <property type="protein sequence ID" value="MFD1525224.1"/>
    <property type="molecule type" value="Genomic_DNA"/>
</dbReference>
<dbReference type="GO" id="GO:0016757">
    <property type="term" value="F:glycosyltransferase activity"/>
    <property type="evidence" value="ECO:0007669"/>
    <property type="project" value="UniProtKB-KW"/>
</dbReference>
<comment type="caution">
    <text evidence="3">The sequence shown here is derived from an EMBL/GenBank/DDBJ whole genome shotgun (WGS) entry which is preliminary data.</text>
</comment>
<evidence type="ECO:0000259" key="2">
    <source>
        <dbReference type="Pfam" id="PF13439"/>
    </source>
</evidence>
<reference evidence="3 4" key="1">
    <citation type="journal article" date="2019" name="Int. J. Syst. Evol. Microbiol.">
        <title>The Global Catalogue of Microorganisms (GCM) 10K type strain sequencing project: providing services to taxonomists for standard genome sequencing and annotation.</title>
        <authorList>
            <consortium name="The Broad Institute Genomics Platform"/>
            <consortium name="The Broad Institute Genome Sequencing Center for Infectious Disease"/>
            <person name="Wu L."/>
            <person name="Ma J."/>
        </authorList>
    </citation>
    <scope>NUCLEOTIDE SEQUENCE [LARGE SCALE GENOMIC DNA]</scope>
    <source>
        <strain evidence="3 4">CGMCC 1.12285</strain>
    </source>
</reference>
<evidence type="ECO:0000313" key="3">
    <source>
        <dbReference type="EMBL" id="MFD1525224.1"/>
    </source>
</evidence>
<dbReference type="SUPFAM" id="SSF53756">
    <property type="entry name" value="UDP-Glycosyltransferase/glycogen phosphorylase"/>
    <property type="match status" value="1"/>
</dbReference>
<dbReference type="CDD" id="cd03801">
    <property type="entry name" value="GT4_PimA-like"/>
    <property type="match status" value="1"/>
</dbReference>
<evidence type="ECO:0000313" key="4">
    <source>
        <dbReference type="Proteomes" id="UP001597111"/>
    </source>
</evidence>
<dbReference type="PANTHER" id="PTHR45947:SF3">
    <property type="entry name" value="SULFOQUINOVOSYL TRANSFERASE SQD2"/>
    <property type="match status" value="1"/>
</dbReference>
<keyword evidence="3" id="KW-0808">Transferase</keyword>
<feature type="domain" description="Glycosyl transferase family 1" evidence="1">
    <location>
        <begin position="180"/>
        <end position="320"/>
    </location>
</feature>
<dbReference type="InterPro" id="IPR028098">
    <property type="entry name" value="Glyco_trans_4-like_N"/>
</dbReference>
<dbReference type="AlphaFoldDB" id="A0ABD6B2W4"/>
<dbReference type="Proteomes" id="UP001597111">
    <property type="component" value="Unassembled WGS sequence"/>
</dbReference>